<name>A0ABS9H1J0_9BACL</name>
<proteinExistence type="predicted"/>
<dbReference type="EMBL" id="JAKIJS010000001">
    <property type="protein sequence ID" value="MCF6137690.1"/>
    <property type="molecule type" value="Genomic_DNA"/>
</dbReference>
<dbReference type="InterPro" id="IPR014962">
    <property type="entry name" value="YolD"/>
</dbReference>
<dbReference type="RefSeq" id="WP_236333486.1">
    <property type="nucleotide sequence ID" value="NZ_JAKIJS010000001.1"/>
</dbReference>
<accession>A0ABS9H1J0</accession>
<evidence type="ECO:0000313" key="2">
    <source>
        <dbReference type="Proteomes" id="UP001649381"/>
    </source>
</evidence>
<keyword evidence="2" id="KW-1185">Reference proteome</keyword>
<dbReference type="Pfam" id="PF08863">
    <property type="entry name" value="YolD"/>
    <property type="match status" value="1"/>
</dbReference>
<evidence type="ECO:0000313" key="1">
    <source>
        <dbReference type="EMBL" id="MCF6137690.1"/>
    </source>
</evidence>
<dbReference type="PANTHER" id="PTHR40051">
    <property type="entry name" value="IG HYPOTHETICAL 15966"/>
    <property type="match status" value="1"/>
</dbReference>
<dbReference type="Proteomes" id="UP001649381">
    <property type="component" value="Unassembled WGS sequence"/>
</dbReference>
<reference evidence="1 2" key="1">
    <citation type="submission" date="2022-01" db="EMBL/GenBank/DDBJ databases">
        <title>Alkalihalobacillus sp. EGI L200015, a novel bacterium isolated from a salt lake sediment.</title>
        <authorList>
            <person name="Gao L."/>
            <person name="Fang B.-Z."/>
            <person name="Li W.-J."/>
        </authorList>
    </citation>
    <scope>NUCLEOTIDE SEQUENCE [LARGE SCALE GENOMIC DNA]</scope>
    <source>
        <strain evidence="1 2">KCTC 12718</strain>
    </source>
</reference>
<dbReference type="PANTHER" id="PTHR40051:SF1">
    <property type="entry name" value="YOLD-LIKE FAMILY PROTEIN"/>
    <property type="match status" value="1"/>
</dbReference>
<protein>
    <submittedName>
        <fullName evidence="1">YolD-like family protein</fullName>
    </submittedName>
</protein>
<comment type="caution">
    <text evidence="1">The sequence shown here is derived from an EMBL/GenBank/DDBJ whole genome shotgun (WGS) entry which is preliminary data.</text>
</comment>
<sequence>MSIRDRGNIKWTSMMLPEHVKLLRDWKEEERIWNRPELDEQKLEEMNEIINEAMAHNQTLSFVYFEDYDYKILIGNIHYADSFRKELRIVDEFGDRLDLKLQNILDIRYL</sequence>
<gene>
    <name evidence="1" type="ORF">L2716_08100</name>
</gene>
<organism evidence="1 2">
    <name type="scientific">Pseudalkalibacillus berkeleyi</name>
    <dbReference type="NCBI Taxonomy" id="1069813"/>
    <lineage>
        <taxon>Bacteria</taxon>
        <taxon>Bacillati</taxon>
        <taxon>Bacillota</taxon>
        <taxon>Bacilli</taxon>
        <taxon>Bacillales</taxon>
        <taxon>Fictibacillaceae</taxon>
        <taxon>Pseudalkalibacillus</taxon>
    </lineage>
</organism>